<dbReference type="EMBL" id="JRES01000428">
    <property type="protein sequence ID" value="KNC31372.1"/>
    <property type="molecule type" value="Genomic_DNA"/>
</dbReference>
<dbReference type="GO" id="GO:0048513">
    <property type="term" value="P:animal organ development"/>
    <property type="evidence" value="ECO:0007669"/>
    <property type="project" value="UniProtKB-ARBA"/>
</dbReference>
<evidence type="ECO:0000256" key="1">
    <source>
        <dbReference type="ARBA" id="ARBA00004251"/>
    </source>
</evidence>
<evidence type="ECO:0000256" key="6">
    <source>
        <dbReference type="ARBA" id="ARBA00022737"/>
    </source>
</evidence>
<evidence type="ECO:0000256" key="4">
    <source>
        <dbReference type="ARBA" id="ARBA00022692"/>
    </source>
</evidence>
<feature type="domain" description="Cadherin" evidence="16">
    <location>
        <begin position="389"/>
        <end position="506"/>
    </location>
</feature>
<feature type="domain" description="Cadherin" evidence="16">
    <location>
        <begin position="1310"/>
        <end position="1417"/>
    </location>
</feature>
<evidence type="ECO:0000256" key="15">
    <source>
        <dbReference type="SAM" id="Phobius"/>
    </source>
</evidence>
<feature type="domain" description="Cadherin" evidence="16">
    <location>
        <begin position="152"/>
        <end position="268"/>
    </location>
</feature>
<evidence type="ECO:0000256" key="12">
    <source>
        <dbReference type="ARBA" id="ARBA00023180"/>
    </source>
</evidence>
<evidence type="ECO:0000313" key="17">
    <source>
        <dbReference type="EMBL" id="KNC31372.1"/>
    </source>
</evidence>
<dbReference type="OrthoDB" id="6491773at2759"/>
<dbReference type="FunFam" id="2.60.40.60:FF:000296">
    <property type="entry name" value="Cadherin 74A, isoform A"/>
    <property type="match status" value="1"/>
</dbReference>
<dbReference type="InterPro" id="IPR020894">
    <property type="entry name" value="Cadherin_CS"/>
</dbReference>
<dbReference type="Pfam" id="PF00028">
    <property type="entry name" value="Cadherin"/>
    <property type="match status" value="11"/>
</dbReference>
<dbReference type="FunFam" id="2.60.40.60:FF:000316">
    <property type="entry name" value="Cadherin 74A, isoform A"/>
    <property type="match status" value="1"/>
</dbReference>
<proteinExistence type="predicted"/>
<dbReference type="InterPro" id="IPR050174">
    <property type="entry name" value="Protocadherin/Cadherin-CA"/>
</dbReference>
<dbReference type="GO" id="GO:0005509">
    <property type="term" value="F:calcium ion binding"/>
    <property type="evidence" value="ECO:0007669"/>
    <property type="project" value="UniProtKB-UniRule"/>
</dbReference>
<dbReference type="PRINTS" id="PR00205">
    <property type="entry name" value="CADHERIN"/>
</dbReference>
<dbReference type="GO" id="GO:0007163">
    <property type="term" value="P:establishment or maintenance of cell polarity"/>
    <property type="evidence" value="ECO:0007669"/>
    <property type="project" value="UniProtKB-ARBA"/>
</dbReference>
<dbReference type="FunFam" id="2.60.40.60:FF:000168">
    <property type="entry name" value="Cadherin-related family member 2"/>
    <property type="match status" value="1"/>
</dbReference>
<evidence type="ECO:0000256" key="9">
    <source>
        <dbReference type="ARBA" id="ARBA00022989"/>
    </source>
</evidence>
<keyword evidence="3" id="KW-0245">EGF-like domain</keyword>
<feature type="domain" description="Cadherin" evidence="16">
    <location>
        <begin position="507"/>
        <end position="608"/>
    </location>
</feature>
<comment type="subcellular location">
    <subcellularLocation>
        <location evidence="1">Cell membrane</location>
        <topology evidence="1">Single-pass type I membrane protein</topology>
    </subcellularLocation>
</comment>
<dbReference type="SUPFAM" id="SSF49313">
    <property type="entry name" value="Cadherin-like"/>
    <property type="match status" value="14"/>
</dbReference>
<dbReference type="FunFam" id="2.60.40.60:FF:000118">
    <property type="entry name" value="protocadherin Fat 4"/>
    <property type="match status" value="1"/>
</dbReference>
<feature type="domain" description="Cadherin" evidence="16">
    <location>
        <begin position="269"/>
        <end position="388"/>
    </location>
</feature>
<dbReference type="STRING" id="7375.A0A0L0CGQ9"/>
<sequence length="1838" mass="205001">MFKTNWWWSSDHFFVKSLTNSLICLIISIVCVPCLVKCQHLNQPPHFVPGSGDMARFSLSENTPVGSPVYQLKGIDPEGSRLKYSISGPVFSVDRDTGVVRLRQELDRETQDTIEVIISITDEGIYGTEPNTISLRRVIPVRDYNDNQPIFLGRPYLISVSESLPVGSVLEVKPAIVVIDRDVGINAEVDIKCVEENDICDTFDVKAEKISDGNYTARITLKKPLDYESRPTYIMTISATDGAFDNPLTSQATVSITVIDVQDQLPVFTNAPYSATVDENTPAGVSILTIKAIDGDVGIPRDILLTLEDEDFGHFDLVPFGDPKEGTAVLVTTDVPLDRENPEILQNGGVYIFSVRATELIDGAIPSDTTTTQVTIVVNDVDDHIPEFNGEVFNISIPENLDTGMPLPGLTVFVNDRDMGNNSRYTLALRDIKNAIDTFAVSPTEAQGRTPIVVKVINSSHLDYDVEDIELREFAFDVLALVKGEEKSKVRINVQLIDVNDNPPIFEHSTYRFLAAENLTVNSQIGMVKAFDKDSGKFGFITYRLKGFGADYFYTDPLSGGLFIKKPLDYEKQSSYSLSIVAEDGGGLEANAQVYVEVVDVNDNYPMFESNEYSRTIREGTNHFEPEFKVRATDIDGPTQGGGKVRYAIVSENSISGNVFSINELTGEITLQKVARSMDTERGEYELVVSATDFGIPPLVNTTKVYVRVGISGNQRPIFKGHFQNIENVPVLGPPSYRVSIPENAPAGYNVTTVKAHDPDGLDSLLRYRIVGANDNFEIDEISGLITVSPQARIDRDSNMDSFEITVNAVDSGLPIPETATTTVYVNVKDINDEKPKFEQHSYAAYVSERTEIGESVLKVRAIDKDLHSKLNYTIKGIPSATSKAGVSITNRSKYRVQDAFRIDPETGTIYVNGKLNHDEAAVVVLLVEVKDLNAEVDPEGQIDTTEVTIYVQSFKDTNPVFTNKGWSSSKPVINIHIMEEMPIESTLFILQAEDPVSKLPIQSFELVEPLELEYFHIHERTGEVILRKRLDYEALEEGKTQYEFQVKANAPDMQRSTVTKVNVTVENVNDNTPIFEELSYHATIVENKKHPEKVIRVKATDKDAVLTARDERLGYHKISYSLYGENANLFEINNVTGEIIVAENAIIDRERTPRINLQVKAEDSPGRPTDSKQSVVELIIDVLDVNDNAPVFGQKEYTAVIPENVGPDSFVIKIFAHDLDDGPGGEVLYEIIDEGEVNGLFKINKLTGEIKTKRELTGKGRSDPYEIRVKAHDNGDQIPKQISLSSEVKVNIFIGDVSANDGIPYFIEPEVGQMANVTENSPIGTPVFQVKASDPDNPKTPSGTLYYRILEDNEDAEAFEIDEVEGLIKTAVVLDRESKDMYNIILEVSDNGQPRQSVTRILQIKVLDVDDHKPRFSREVDEAPLTFKLLEEQPESTIVGNFSAIDEDINENAAIEYVITEGNEENVFSIERTEENMAIIKTNKLIDRELVDSYALTIKCVKLGEPTYPYLGDPYDRHDLSQLRVIIEIIDIDDNLPQFEYQDMSVGIRINVPIDSKITTIKAHDLDAEAEPIILTIENVTFVPQFYKRTNSVKTTSLQNLFTLNNRTGELRTGGSFANYVDGYFNMKIRANNSMNAKRHAFNNLKIFVIRDKSLLKFVFSRPASEIQHNVRPFQEKVKMKLKPLGLDLHILDTQVLTRPDYSLDFTSTSSCFQMFKNGSAISMNEMQKLMNSELLKKQLFDIYVEYGVSEVEPCSMRRAVAAASFMSSPGTWLVIIAGFIGLAAIITACTACCLKRKYKKHSKRSLQASRSTTETYGVVGVPTVYMPYSEPIYGPL</sequence>
<keyword evidence="4 15" id="KW-0812">Transmembrane</keyword>
<evidence type="ECO:0000256" key="5">
    <source>
        <dbReference type="ARBA" id="ARBA00022729"/>
    </source>
</evidence>
<dbReference type="FunFam" id="2.60.40.60:FF:000266">
    <property type="entry name" value="Cadherin 23"/>
    <property type="match status" value="1"/>
</dbReference>
<name>A0A0L0CGQ9_LUCCU</name>
<feature type="domain" description="Cadherin" evidence="16">
    <location>
        <begin position="733"/>
        <end position="838"/>
    </location>
</feature>
<evidence type="ECO:0000256" key="11">
    <source>
        <dbReference type="ARBA" id="ARBA00023157"/>
    </source>
</evidence>
<feature type="domain" description="Cadherin" evidence="16">
    <location>
        <begin position="839"/>
        <end position="962"/>
    </location>
</feature>
<feature type="domain" description="Cadherin" evidence="16">
    <location>
        <begin position="609"/>
        <end position="719"/>
    </location>
</feature>
<keyword evidence="2" id="KW-1003">Cell membrane</keyword>
<dbReference type="GO" id="GO:0030154">
    <property type="term" value="P:cell differentiation"/>
    <property type="evidence" value="ECO:0007669"/>
    <property type="project" value="UniProtKB-ARBA"/>
</dbReference>
<dbReference type="PANTHER" id="PTHR24028:SF263">
    <property type="entry name" value="CADHERIN-RELATED FAMILY MEMBER 1"/>
    <property type="match status" value="1"/>
</dbReference>
<dbReference type="Proteomes" id="UP000037069">
    <property type="component" value="Unassembled WGS sequence"/>
</dbReference>
<evidence type="ECO:0000259" key="16">
    <source>
        <dbReference type="PROSITE" id="PS50268"/>
    </source>
</evidence>
<feature type="domain" description="Cadherin" evidence="16">
    <location>
        <begin position="1194"/>
        <end position="1307"/>
    </location>
</feature>
<dbReference type="GO" id="GO:0007156">
    <property type="term" value="P:homophilic cell adhesion via plasma membrane adhesion molecules"/>
    <property type="evidence" value="ECO:0007669"/>
    <property type="project" value="InterPro"/>
</dbReference>
<keyword evidence="12" id="KW-0325">Glycoprotein</keyword>
<comment type="caution">
    <text evidence="17">The sequence shown here is derived from an EMBL/GenBank/DDBJ whole genome shotgun (WGS) entry which is preliminary data.</text>
</comment>
<keyword evidence="10 15" id="KW-0472">Membrane</keyword>
<evidence type="ECO:0000256" key="13">
    <source>
        <dbReference type="ARBA" id="ARBA00059331"/>
    </source>
</evidence>
<dbReference type="FunFam" id="2.60.40.60:FF:000351">
    <property type="entry name" value="Cadherin 74A, isoform A"/>
    <property type="match status" value="1"/>
</dbReference>
<dbReference type="GO" id="GO:0048731">
    <property type="term" value="P:system development"/>
    <property type="evidence" value="ECO:0007669"/>
    <property type="project" value="UniProtKB-ARBA"/>
</dbReference>
<keyword evidence="5" id="KW-0732">Signal</keyword>
<dbReference type="GO" id="GO:0001736">
    <property type="term" value="P:establishment of planar polarity"/>
    <property type="evidence" value="ECO:0007669"/>
    <property type="project" value="UniProtKB-ARBA"/>
</dbReference>
<dbReference type="PROSITE" id="PS50268">
    <property type="entry name" value="CADHERIN_2"/>
    <property type="match status" value="13"/>
</dbReference>
<keyword evidence="6" id="KW-0677">Repeat</keyword>
<accession>A0A0L0CGQ9</accession>
<feature type="transmembrane region" description="Helical" evidence="15">
    <location>
        <begin position="1774"/>
        <end position="1796"/>
    </location>
</feature>
<dbReference type="OMA" id="SYHATIV"/>
<evidence type="ECO:0000256" key="14">
    <source>
        <dbReference type="PROSITE-ProRule" id="PRU00043"/>
    </source>
</evidence>
<evidence type="ECO:0000256" key="8">
    <source>
        <dbReference type="ARBA" id="ARBA00022889"/>
    </source>
</evidence>
<evidence type="ECO:0000313" key="18">
    <source>
        <dbReference type="Proteomes" id="UP000037069"/>
    </source>
</evidence>
<gene>
    <name evidence="17" type="ORF">FF38_07109</name>
</gene>
<dbReference type="InterPro" id="IPR002126">
    <property type="entry name" value="Cadherin-like_dom"/>
</dbReference>
<dbReference type="FunFam" id="2.60.40.60:FF:000308">
    <property type="entry name" value="Cadherin 74A, isoform A"/>
    <property type="match status" value="1"/>
</dbReference>
<feature type="domain" description="Cadherin" evidence="16">
    <location>
        <begin position="1077"/>
        <end position="1193"/>
    </location>
</feature>
<protein>
    <recommendedName>
        <fullName evidence="16">Cadherin domain-containing protein</fullName>
    </recommendedName>
</protein>
<evidence type="ECO:0000256" key="3">
    <source>
        <dbReference type="ARBA" id="ARBA00022536"/>
    </source>
</evidence>
<evidence type="ECO:0000256" key="7">
    <source>
        <dbReference type="ARBA" id="ARBA00022837"/>
    </source>
</evidence>
<reference evidence="17 18" key="1">
    <citation type="journal article" date="2015" name="Nat. Commun.">
        <title>Lucilia cuprina genome unlocks parasitic fly biology to underpin future interventions.</title>
        <authorList>
            <person name="Anstead C.A."/>
            <person name="Korhonen P.K."/>
            <person name="Young N.D."/>
            <person name="Hall R.S."/>
            <person name="Jex A.R."/>
            <person name="Murali S.C."/>
            <person name="Hughes D.S."/>
            <person name="Lee S.F."/>
            <person name="Perry T."/>
            <person name="Stroehlein A.J."/>
            <person name="Ansell B.R."/>
            <person name="Breugelmans B."/>
            <person name="Hofmann A."/>
            <person name="Qu J."/>
            <person name="Dugan S."/>
            <person name="Lee S.L."/>
            <person name="Chao H."/>
            <person name="Dinh H."/>
            <person name="Han Y."/>
            <person name="Doddapaneni H.V."/>
            <person name="Worley K.C."/>
            <person name="Muzny D.M."/>
            <person name="Ioannidis P."/>
            <person name="Waterhouse R.M."/>
            <person name="Zdobnov E.M."/>
            <person name="James P.J."/>
            <person name="Bagnall N.H."/>
            <person name="Kotze A.C."/>
            <person name="Gibbs R.A."/>
            <person name="Richards S."/>
            <person name="Batterham P."/>
            <person name="Gasser R.B."/>
        </authorList>
    </citation>
    <scope>NUCLEOTIDE SEQUENCE [LARGE SCALE GENOMIC DNA]</scope>
    <source>
        <strain evidence="17 18">LS</strain>
        <tissue evidence="17">Full body</tissue>
    </source>
</reference>
<feature type="domain" description="Cadherin" evidence="16">
    <location>
        <begin position="1422"/>
        <end position="1540"/>
    </location>
</feature>
<evidence type="ECO:0000256" key="2">
    <source>
        <dbReference type="ARBA" id="ARBA00022475"/>
    </source>
</evidence>
<dbReference type="GO" id="GO:0005886">
    <property type="term" value="C:plasma membrane"/>
    <property type="evidence" value="ECO:0007669"/>
    <property type="project" value="UniProtKB-SubCell"/>
</dbReference>
<keyword evidence="7 14" id="KW-0106">Calcium</keyword>
<dbReference type="InterPro" id="IPR015919">
    <property type="entry name" value="Cadherin-like_sf"/>
</dbReference>
<dbReference type="CDD" id="cd11304">
    <property type="entry name" value="Cadherin_repeat"/>
    <property type="match status" value="14"/>
</dbReference>
<dbReference type="FunFam" id="2.60.40.60:FF:000384">
    <property type="entry name" value="Cadherin 74A, isoform A"/>
    <property type="match status" value="1"/>
</dbReference>
<keyword evidence="9 15" id="KW-1133">Transmembrane helix</keyword>
<dbReference type="SMART" id="SM00112">
    <property type="entry name" value="CA"/>
    <property type="match status" value="13"/>
</dbReference>
<dbReference type="PROSITE" id="PS00232">
    <property type="entry name" value="CADHERIN_1"/>
    <property type="match status" value="3"/>
</dbReference>
<keyword evidence="8" id="KW-0130">Cell adhesion</keyword>
<dbReference type="FunFam" id="2.60.40.60:FF:000124">
    <property type="entry name" value="Cadherin-related family member 1"/>
    <property type="match status" value="1"/>
</dbReference>
<organism evidence="17 18">
    <name type="scientific">Lucilia cuprina</name>
    <name type="common">Green bottle fly</name>
    <name type="synonym">Australian sheep blowfly</name>
    <dbReference type="NCBI Taxonomy" id="7375"/>
    <lineage>
        <taxon>Eukaryota</taxon>
        <taxon>Metazoa</taxon>
        <taxon>Ecdysozoa</taxon>
        <taxon>Arthropoda</taxon>
        <taxon>Hexapoda</taxon>
        <taxon>Insecta</taxon>
        <taxon>Pterygota</taxon>
        <taxon>Neoptera</taxon>
        <taxon>Endopterygota</taxon>
        <taxon>Diptera</taxon>
        <taxon>Brachycera</taxon>
        <taxon>Muscomorpha</taxon>
        <taxon>Oestroidea</taxon>
        <taxon>Calliphoridae</taxon>
        <taxon>Luciliinae</taxon>
        <taxon>Lucilia</taxon>
    </lineage>
</organism>
<dbReference type="Gene3D" id="2.60.40.60">
    <property type="entry name" value="Cadherins"/>
    <property type="match status" value="14"/>
</dbReference>
<dbReference type="FunFam" id="2.60.40.60:FF:000368">
    <property type="entry name" value="Cadherin 74A, isoform A"/>
    <property type="match status" value="1"/>
</dbReference>
<feature type="domain" description="Cadherin" evidence="16">
    <location>
        <begin position="970"/>
        <end position="1076"/>
    </location>
</feature>
<dbReference type="FunFam" id="2.60.40.60:FF:000039">
    <property type="entry name" value="FAT atypical cadherin 3"/>
    <property type="match status" value="1"/>
</dbReference>
<dbReference type="FunFam" id="2.60.40.60:FF:000098">
    <property type="entry name" value="cadherin-23 isoform X1"/>
    <property type="match status" value="1"/>
</dbReference>
<feature type="domain" description="Cadherin" evidence="16">
    <location>
        <begin position="51"/>
        <end position="151"/>
    </location>
</feature>
<comment type="function">
    <text evidence="13">Cadherins are calcium-dependent cell adhesion proteins. They preferentially interact with themselves in a homophilic manner in connecting cells.</text>
</comment>
<keyword evidence="18" id="KW-1185">Reference proteome</keyword>
<dbReference type="GO" id="GO:0048589">
    <property type="term" value="P:developmental growth"/>
    <property type="evidence" value="ECO:0007669"/>
    <property type="project" value="UniProtKB-ARBA"/>
</dbReference>
<evidence type="ECO:0000256" key="10">
    <source>
        <dbReference type="ARBA" id="ARBA00023136"/>
    </source>
</evidence>
<dbReference type="PANTHER" id="PTHR24028">
    <property type="entry name" value="CADHERIN-87A"/>
    <property type="match status" value="1"/>
</dbReference>
<keyword evidence="11" id="KW-1015">Disulfide bond</keyword>